<evidence type="ECO:0000313" key="8">
    <source>
        <dbReference type="EMBL" id="PCE63731.1"/>
    </source>
</evidence>
<name>A0A2A4G5N3_9FLAO</name>
<dbReference type="SUPFAM" id="SSF56935">
    <property type="entry name" value="Porins"/>
    <property type="match status" value="1"/>
</dbReference>
<dbReference type="Gene3D" id="2.60.40.1120">
    <property type="entry name" value="Carboxypeptidase-like, regulatory domain"/>
    <property type="match status" value="1"/>
</dbReference>
<dbReference type="RefSeq" id="WP_097442447.1">
    <property type="nucleotide sequence ID" value="NZ_NBWU01000004.1"/>
</dbReference>
<dbReference type="Gene3D" id="2.170.130.10">
    <property type="entry name" value="TonB-dependent receptor, plug domain"/>
    <property type="match status" value="1"/>
</dbReference>
<dbReference type="AlphaFoldDB" id="A0A2A4G5N3"/>
<keyword evidence="9" id="KW-1185">Reference proteome</keyword>
<dbReference type="InterPro" id="IPR041700">
    <property type="entry name" value="OMP_b-brl_3"/>
</dbReference>
<dbReference type="EMBL" id="NBWU01000004">
    <property type="protein sequence ID" value="PCE63731.1"/>
    <property type="molecule type" value="Genomic_DNA"/>
</dbReference>
<dbReference type="Pfam" id="PF14905">
    <property type="entry name" value="OMP_b-brl_3"/>
    <property type="match status" value="1"/>
</dbReference>
<comment type="caution">
    <text evidence="8">The sequence shown here is derived from an EMBL/GenBank/DDBJ whole genome shotgun (WGS) entry which is preliminary data.</text>
</comment>
<sequence length="801" mass="90768">MELIKFWAVICLLVLGTFKATGSDNAGKGEIKGNVKDKLTQTPIEYATISLTKKDDPGFLTGTISDTNGNFSLRGLENGSYDVKIEFIGFAHKLLKDVQINSDSIDLGTIFLEEDREQLDEVVVLSQTNEVEYKIDKKVVSVTKELTSSSLTAVEVLENVPSIRVDLEGNVLLRGSSSFVVLIDGKPTVLEPSEVLQQIPASNIQNIEIITNPSSKYQPDGSGGIVNVILKKNKIKGTSGLINARAGSFGSFGGDFLLNYNKEKSNFFLGAEVRERNSPNESQALRRTTDNGTETTIASSGLGERTSKGWSFRGGWDYTLNANNTFSLEGRIGYRRSLGHSNAEYITSQNSALPQLIELSDGHWKRGGIYTNFTGNFVHNFSRENEKLMVQVNYGIGDNDEENTTFLRNGNTKEIESGFSNSEMGPSGGWEIRLDYTLPLRNESLLEAGSHIRLRKITDDIRIYEYDLDTNAFAIQPDKSNDIDYSRDIYGVYGVYKGQQEQWGYQLGLRSEYTYREIKASTDPATFNVDRLDFFPTLHLSLNVNDDNQLMTNYTRRINRPRSWYLEPFVTWSDLFNVRQGNPDLLPEYIDAFEVNYIRNWKNSRLSLETYYRITHNKIDRISSVYQEGVILAKPDNIGTDFALGLEAMYNIKVIKWWEANLSGNLFDYRIKREIEESGNLGDNSFNWNLRFSNIFYLGLNCKLQLDGSYYSPSVSVQGEEKEFYTINMGVRNDFFNRRLSATFQLRDVFATGTRASVVQTPTLYNSSKQFSIGPVLSLNLSYRFNNYEKIERKETEMEAF</sequence>
<dbReference type="GO" id="GO:0009279">
    <property type="term" value="C:cell outer membrane"/>
    <property type="evidence" value="ECO:0007669"/>
    <property type="project" value="UniProtKB-SubCell"/>
</dbReference>
<keyword evidence="5" id="KW-0732">Signal</keyword>
<accession>A0A2A4G5N3</accession>
<dbReference type="PANTHER" id="PTHR40980">
    <property type="entry name" value="PLUG DOMAIN-CONTAINING PROTEIN"/>
    <property type="match status" value="1"/>
</dbReference>
<dbReference type="Proteomes" id="UP000219559">
    <property type="component" value="Unassembled WGS sequence"/>
</dbReference>
<keyword evidence="3" id="KW-0998">Cell outer membrane</keyword>
<feature type="region of interest" description="Disordered" evidence="4">
    <location>
        <begin position="278"/>
        <end position="300"/>
    </location>
</feature>
<evidence type="ECO:0000256" key="4">
    <source>
        <dbReference type="SAM" id="MobiDB-lite"/>
    </source>
</evidence>
<comment type="subcellular location">
    <subcellularLocation>
        <location evidence="1">Cell outer membrane</location>
    </subcellularLocation>
</comment>
<evidence type="ECO:0000256" key="2">
    <source>
        <dbReference type="ARBA" id="ARBA00023136"/>
    </source>
</evidence>
<organism evidence="8 9">
    <name type="scientific">Sediminicola luteus</name>
    <dbReference type="NCBI Taxonomy" id="319238"/>
    <lineage>
        <taxon>Bacteria</taxon>
        <taxon>Pseudomonadati</taxon>
        <taxon>Bacteroidota</taxon>
        <taxon>Flavobacteriia</taxon>
        <taxon>Flavobacteriales</taxon>
        <taxon>Flavobacteriaceae</taxon>
        <taxon>Sediminicola</taxon>
    </lineage>
</organism>
<gene>
    <name evidence="8" type="ORF">B7P33_10670</name>
</gene>
<feature type="signal peptide" evidence="5">
    <location>
        <begin position="1"/>
        <end position="22"/>
    </location>
</feature>
<evidence type="ECO:0000256" key="1">
    <source>
        <dbReference type="ARBA" id="ARBA00004442"/>
    </source>
</evidence>
<reference evidence="8 9" key="1">
    <citation type="submission" date="2017-04" db="EMBL/GenBank/DDBJ databases">
        <title>A new member of the family Flavobacteriaceae isolated from ascidians.</title>
        <authorList>
            <person name="Chen L."/>
        </authorList>
    </citation>
    <scope>NUCLEOTIDE SEQUENCE [LARGE SCALE GENOMIC DNA]</scope>
    <source>
        <strain evidence="8 9">HQA918</strain>
    </source>
</reference>
<proteinExistence type="predicted"/>
<dbReference type="InterPro" id="IPR036942">
    <property type="entry name" value="Beta-barrel_TonB_sf"/>
</dbReference>
<protein>
    <submittedName>
        <fullName evidence="8">Uncharacterized protein</fullName>
    </submittedName>
</protein>
<dbReference type="SUPFAM" id="SSF49464">
    <property type="entry name" value="Carboxypeptidase regulatory domain-like"/>
    <property type="match status" value="1"/>
</dbReference>
<feature type="domain" description="Outer membrane protein beta-barrel" evidence="7">
    <location>
        <begin position="379"/>
        <end position="783"/>
    </location>
</feature>
<dbReference type="Pfam" id="PF13715">
    <property type="entry name" value="CarbopepD_reg_2"/>
    <property type="match status" value="1"/>
</dbReference>
<dbReference type="OrthoDB" id="606851at2"/>
<evidence type="ECO:0000256" key="3">
    <source>
        <dbReference type="ARBA" id="ARBA00023237"/>
    </source>
</evidence>
<dbReference type="InterPro" id="IPR008969">
    <property type="entry name" value="CarboxyPept-like_regulatory"/>
</dbReference>
<evidence type="ECO:0000259" key="7">
    <source>
        <dbReference type="Pfam" id="PF14905"/>
    </source>
</evidence>
<dbReference type="PANTHER" id="PTHR40980:SF4">
    <property type="entry name" value="TONB-DEPENDENT RECEPTOR-LIKE BETA-BARREL DOMAIN-CONTAINING PROTEIN"/>
    <property type="match status" value="1"/>
</dbReference>
<evidence type="ECO:0000256" key="5">
    <source>
        <dbReference type="SAM" id="SignalP"/>
    </source>
</evidence>
<feature type="domain" description="TonB-dependent receptor plug" evidence="6">
    <location>
        <begin position="150"/>
        <end position="225"/>
    </location>
</feature>
<dbReference type="InterPro" id="IPR037066">
    <property type="entry name" value="Plug_dom_sf"/>
</dbReference>
<evidence type="ECO:0000313" key="9">
    <source>
        <dbReference type="Proteomes" id="UP000219559"/>
    </source>
</evidence>
<dbReference type="Pfam" id="PF07715">
    <property type="entry name" value="Plug"/>
    <property type="match status" value="1"/>
</dbReference>
<dbReference type="Gene3D" id="2.40.170.20">
    <property type="entry name" value="TonB-dependent receptor, beta-barrel domain"/>
    <property type="match status" value="1"/>
</dbReference>
<dbReference type="InterPro" id="IPR012910">
    <property type="entry name" value="Plug_dom"/>
</dbReference>
<feature type="chain" id="PRO_5013082230" evidence="5">
    <location>
        <begin position="23"/>
        <end position="801"/>
    </location>
</feature>
<keyword evidence="2" id="KW-0472">Membrane</keyword>
<evidence type="ECO:0000259" key="6">
    <source>
        <dbReference type="Pfam" id="PF07715"/>
    </source>
</evidence>
<feature type="compositionally biased region" description="Polar residues" evidence="4">
    <location>
        <begin position="279"/>
        <end position="299"/>
    </location>
</feature>